<dbReference type="Pfam" id="PF02338">
    <property type="entry name" value="OTU"/>
    <property type="match status" value="1"/>
</dbReference>
<evidence type="ECO:0000259" key="8">
    <source>
        <dbReference type="PROSITE" id="PS50030"/>
    </source>
</evidence>
<dbReference type="PANTHER" id="PTHR12419">
    <property type="entry name" value="OTU DOMAIN CONTAINING PROTEIN"/>
    <property type="match status" value="1"/>
</dbReference>
<feature type="domain" description="UBA" evidence="8">
    <location>
        <begin position="654"/>
        <end position="696"/>
    </location>
</feature>
<reference evidence="10 11" key="1">
    <citation type="journal article" date="2020" name="G3 (Bethesda)">
        <title>Improved Reference Genome for Cyclotella cryptica CCMP332, a Model for Cell Wall Morphogenesis, Salinity Adaptation, and Lipid Production in Diatoms (Bacillariophyta).</title>
        <authorList>
            <person name="Roberts W.R."/>
            <person name="Downey K.M."/>
            <person name="Ruck E.C."/>
            <person name="Traller J.C."/>
            <person name="Alverson A.J."/>
        </authorList>
    </citation>
    <scope>NUCLEOTIDE SEQUENCE [LARGE SCALE GENOMIC DNA]</scope>
    <source>
        <strain evidence="10 11">CCMP332</strain>
    </source>
</reference>
<protein>
    <recommendedName>
        <fullName evidence="3">ubiquitinyl hydrolase 1</fullName>
        <ecNumber evidence="3">3.4.19.12</ecNumber>
    </recommendedName>
</protein>
<dbReference type="PROSITE" id="PS50802">
    <property type="entry name" value="OTU"/>
    <property type="match status" value="1"/>
</dbReference>
<keyword evidence="5" id="KW-0833">Ubl conjugation pathway</keyword>
<evidence type="ECO:0000256" key="3">
    <source>
        <dbReference type="ARBA" id="ARBA00012759"/>
    </source>
</evidence>
<evidence type="ECO:0000256" key="2">
    <source>
        <dbReference type="ARBA" id="ARBA00010407"/>
    </source>
</evidence>
<feature type="region of interest" description="Disordered" evidence="7">
    <location>
        <begin position="92"/>
        <end position="111"/>
    </location>
</feature>
<dbReference type="EMBL" id="JABMIG020000146">
    <property type="protein sequence ID" value="KAL3789106.1"/>
    <property type="molecule type" value="Genomic_DNA"/>
</dbReference>
<gene>
    <name evidence="10" type="ORF">HJC23_008568</name>
</gene>
<dbReference type="GO" id="GO:0004843">
    <property type="term" value="F:cysteine-type deubiquitinase activity"/>
    <property type="evidence" value="ECO:0007669"/>
    <property type="project" value="UniProtKB-EC"/>
</dbReference>
<dbReference type="GO" id="GO:0006508">
    <property type="term" value="P:proteolysis"/>
    <property type="evidence" value="ECO:0007669"/>
    <property type="project" value="UniProtKB-KW"/>
</dbReference>
<keyword evidence="4" id="KW-0645">Protease</keyword>
<evidence type="ECO:0000256" key="6">
    <source>
        <dbReference type="ARBA" id="ARBA00022801"/>
    </source>
</evidence>
<feature type="region of interest" description="Disordered" evidence="7">
    <location>
        <begin position="219"/>
        <end position="245"/>
    </location>
</feature>
<feature type="compositionally biased region" description="Low complexity" evidence="7">
    <location>
        <begin position="1"/>
        <end position="25"/>
    </location>
</feature>
<feature type="compositionally biased region" description="Polar residues" evidence="7">
    <location>
        <begin position="558"/>
        <end position="578"/>
    </location>
</feature>
<dbReference type="PANTHER" id="PTHR12419:SF4">
    <property type="entry name" value="OTU DOMAIN-CONTAINING PROTEIN 5"/>
    <property type="match status" value="1"/>
</dbReference>
<evidence type="ECO:0000313" key="10">
    <source>
        <dbReference type="EMBL" id="KAL3789106.1"/>
    </source>
</evidence>
<feature type="compositionally biased region" description="Basic and acidic residues" evidence="7">
    <location>
        <begin position="33"/>
        <end position="49"/>
    </location>
</feature>
<evidence type="ECO:0000256" key="4">
    <source>
        <dbReference type="ARBA" id="ARBA00022670"/>
    </source>
</evidence>
<feature type="domain" description="OTU" evidence="9">
    <location>
        <begin position="264"/>
        <end position="397"/>
    </location>
</feature>
<sequence>MRVESNNKLNNYSSSNGNNNTSNDNHTVQSCQDSKRKQSDFEFVDERKIAAKKKQRVVTARQHHDSSQVDVAMGGGGKLFPVRNDRELLEVQTSRGGETSAAAARLDSEDSVVASAAVANRGQYDDDDDGDNSSNESSHDDDDNHAATVQRQTGHSNTNDDNYFTRQGRFKNDQDPARDPHDDYKDEDGKIISLSNKQWASSMARPCALDPSTAHTTTIATAAPPSKSIDNDDDDPATISKNDIDNPSIHQYAHLLRTQHAPPLEITPMAGDGNCLFRAISLQVYGSEDMHALVRSQCLDFMEKEQEHFQDFVAESYQEYIRRKRCGGVHGNHAEIQAMSELYNRKIEVYVPPRVVPMNIFQQDDKEGRENKGTFNNNPPIRLLYMDGNHYDALIDPLVPTAGLGLGLPGLQPGLADRMQLDRAKEESNRIMQENMERKMQFALEESKRVYAEKEEGEMERVLRESCCLSAGGGGVVGGSGAYRTEREEVEDAFQKKALYLSEMEAADFDLEQAVLASSLESYRKAEQERKQPSSSFGRRGESGGRRGRYNSSPNGGLSRNQRSCSSSPVHRTAAATSSVTEPINYSASFSSSPSHYSSSYPYSAAAATAATSAAASSVASFPRARSSSPPNNCNETYYGPSAAASSSASTHMSSDEYPSSVQELVMNGFELSKVLHAYDLIGDNFDDLLSFLLSSTS</sequence>
<evidence type="ECO:0000259" key="9">
    <source>
        <dbReference type="PROSITE" id="PS50802"/>
    </source>
</evidence>
<accession>A0ABD3PP17</accession>
<evidence type="ECO:0000313" key="11">
    <source>
        <dbReference type="Proteomes" id="UP001516023"/>
    </source>
</evidence>
<dbReference type="InterPro" id="IPR015940">
    <property type="entry name" value="UBA"/>
</dbReference>
<comment type="catalytic activity">
    <reaction evidence="1">
        <text>Thiol-dependent hydrolysis of ester, thioester, amide, peptide and isopeptide bonds formed by the C-terminal Gly of ubiquitin (a 76-residue protein attached to proteins as an intracellular targeting signal).</text>
        <dbReference type="EC" id="3.4.19.12"/>
    </reaction>
</comment>
<keyword evidence="6" id="KW-0378">Hydrolase</keyword>
<evidence type="ECO:0000256" key="5">
    <source>
        <dbReference type="ARBA" id="ARBA00022786"/>
    </source>
</evidence>
<dbReference type="EC" id="3.4.19.12" evidence="3"/>
<feature type="compositionally biased region" description="Basic and acidic residues" evidence="7">
    <location>
        <begin position="170"/>
        <end position="190"/>
    </location>
</feature>
<feature type="compositionally biased region" description="Polar residues" evidence="7">
    <location>
        <begin position="147"/>
        <end position="165"/>
    </location>
</feature>
<dbReference type="InterPro" id="IPR003323">
    <property type="entry name" value="OTU_dom"/>
</dbReference>
<evidence type="ECO:0000256" key="1">
    <source>
        <dbReference type="ARBA" id="ARBA00000707"/>
    </source>
</evidence>
<proteinExistence type="inferred from homology"/>
<feature type="region of interest" description="Disordered" evidence="7">
    <location>
        <begin position="119"/>
        <end position="190"/>
    </location>
</feature>
<feature type="region of interest" description="Disordered" evidence="7">
    <location>
        <begin position="526"/>
        <end position="578"/>
    </location>
</feature>
<dbReference type="InterPro" id="IPR050704">
    <property type="entry name" value="Peptidase_C85-like"/>
</dbReference>
<comment type="similarity">
    <text evidence="2">Belongs to the peptidase C85 family.</text>
</comment>
<dbReference type="Proteomes" id="UP001516023">
    <property type="component" value="Unassembled WGS sequence"/>
</dbReference>
<organism evidence="10 11">
    <name type="scientific">Cyclotella cryptica</name>
    <dbReference type="NCBI Taxonomy" id="29204"/>
    <lineage>
        <taxon>Eukaryota</taxon>
        <taxon>Sar</taxon>
        <taxon>Stramenopiles</taxon>
        <taxon>Ochrophyta</taxon>
        <taxon>Bacillariophyta</taxon>
        <taxon>Coscinodiscophyceae</taxon>
        <taxon>Thalassiosirophycidae</taxon>
        <taxon>Stephanodiscales</taxon>
        <taxon>Stephanodiscaceae</taxon>
        <taxon>Cyclotella</taxon>
    </lineage>
</organism>
<dbReference type="PROSITE" id="PS50030">
    <property type="entry name" value="UBA"/>
    <property type="match status" value="1"/>
</dbReference>
<comment type="caution">
    <text evidence="10">The sequence shown here is derived from an EMBL/GenBank/DDBJ whole genome shotgun (WGS) entry which is preliminary data.</text>
</comment>
<dbReference type="InterPro" id="IPR038765">
    <property type="entry name" value="Papain-like_cys_pep_sf"/>
</dbReference>
<evidence type="ECO:0000256" key="7">
    <source>
        <dbReference type="SAM" id="MobiDB-lite"/>
    </source>
</evidence>
<dbReference type="SUPFAM" id="SSF54001">
    <property type="entry name" value="Cysteine proteinases"/>
    <property type="match status" value="1"/>
</dbReference>
<keyword evidence="11" id="KW-1185">Reference proteome</keyword>
<feature type="region of interest" description="Disordered" evidence="7">
    <location>
        <begin position="1"/>
        <end position="78"/>
    </location>
</feature>
<name>A0ABD3PP17_9STRA</name>
<dbReference type="AlphaFoldDB" id="A0ABD3PP17"/>
<dbReference type="Gene3D" id="3.90.70.80">
    <property type="match status" value="1"/>
</dbReference>